<feature type="region of interest" description="Disordered" evidence="12">
    <location>
        <begin position="473"/>
        <end position="493"/>
    </location>
</feature>
<dbReference type="Gene3D" id="3.90.10.10">
    <property type="entry name" value="Cytochrome C3"/>
    <property type="match status" value="1"/>
</dbReference>
<evidence type="ECO:0000256" key="5">
    <source>
        <dbReference type="ARBA" id="ARBA00022692"/>
    </source>
</evidence>
<feature type="region of interest" description="Disordered" evidence="12">
    <location>
        <begin position="338"/>
        <end position="362"/>
    </location>
</feature>
<evidence type="ECO:0000256" key="6">
    <source>
        <dbReference type="ARBA" id="ARBA00022723"/>
    </source>
</evidence>
<dbReference type="GO" id="GO:0046872">
    <property type="term" value="F:metal ion binding"/>
    <property type="evidence" value="ECO:0007669"/>
    <property type="project" value="UniProtKB-KW"/>
</dbReference>
<keyword evidence="9 11" id="KW-0408">Iron</keyword>
<dbReference type="RefSeq" id="WP_146064245.1">
    <property type="nucleotide sequence ID" value="NZ_FNVD01000023.1"/>
</dbReference>
<feature type="compositionally biased region" description="Low complexity" evidence="12">
    <location>
        <begin position="48"/>
        <end position="62"/>
    </location>
</feature>
<dbReference type="EMBL" id="FNVD01000023">
    <property type="protein sequence ID" value="SEG28001.1"/>
    <property type="molecule type" value="Genomic_DNA"/>
</dbReference>
<dbReference type="InterPro" id="IPR009056">
    <property type="entry name" value="Cyt_c-like_dom"/>
</dbReference>
<accession>A0A1H5YV28</accession>
<keyword evidence="15" id="KW-1185">Reference proteome</keyword>
<evidence type="ECO:0000256" key="4">
    <source>
        <dbReference type="ARBA" id="ARBA00022617"/>
    </source>
</evidence>
<name>A0A1H5YV28_9RHOB</name>
<evidence type="ECO:0000313" key="15">
    <source>
        <dbReference type="Proteomes" id="UP000236742"/>
    </source>
</evidence>
<keyword evidence="10" id="KW-0472">Membrane</keyword>
<dbReference type="AlphaFoldDB" id="A0A1H5YV28"/>
<dbReference type="PRINTS" id="PR00604">
    <property type="entry name" value="CYTCHRMECIAB"/>
</dbReference>
<keyword evidence="4 11" id="KW-0349">Heme</keyword>
<dbReference type="InterPro" id="IPR036909">
    <property type="entry name" value="Cyt_c-like_dom_sf"/>
</dbReference>
<evidence type="ECO:0000256" key="10">
    <source>
        <dbReference type="ARBA" id="ARBA00023136"/>
    </source>
</evidence>
<evidence type="ECO:0000313" key="14">
    <source>
        <dbReference type="EMBL" id="SEG28001.1"/>
    </source>
</evidence>
<dbReference type="SUPFAM" id="SSF46626">
    <property type="entry name" value="Cytochrome c"/>
    <property type="match status" value="1"/>
</dbReference>
<gene>
    <name evidence="14" type="ORF">SAMN05421751_12321</name>
</gene>
<dbReference type="Pfam" id="PF00034">
    <property type="entry name" value="Cytochrom_C"/>
    <property type="match status" value="1"/>
</dbReference>
<evidence type="ECO:0000256" key="1">
    <source>
        <dbReference type="ARBA" id="ARBA00004162"/>
    </source>
</evidence>
<dbReference type="OrthoDB" id="9805828at2"/>
<evidence type="ECO:0000256" key="8">
    <source>
        <dbReference type="ARBA" id="ARBA00022989"/>
    </source>
</evidence>
<evidence type="ECO:0000256" key="2">
    <source>
        <dbReference type="ARBA" id="ARBA00022448"/>
    </source>
</evidence>
<dbReference type="PANTHER" id="PTHR11961">
    <property type="entry name" value="CYTOCHROME C"/>
    <property type="match status" value="1"/>
</dbReference>
<dbReference type="InterPro" id="IPR036280">
    <property type="entry name" value="Multihaem_cyt_sf"/>
</dbReference>
<evidence type="ECO:0000256" key="9">
    <source>
        <dbReference type="ARBA" id="ARBA00023004"/>
    </source>
</evidence>
<keyword evidence="8" id="KW-1133">Transmembrane helix</keyword>
<dbReference type="GO" id="GO:0009055">
    <property type="term" value="F:electron transfer activity"/>
    <property type="evidence" value="ECO:0007669"/>
    <property type="project" value="InterPro"/>
</dbReference>
<dbReference type="FunFam" id="1.10.760.10:FF:000026">
    <property type="entry name" value="Cytochrome C, membrane-bound"/>
    <property type="match status" value="1"/>
</dbReference>
<sequence length="493" mass="53001">MKWIEATLARLSLLLAAGTAVLAVVIVGQAVVHLVTRNDEKAGEQTRTASAEAPATDAAQEAGTKVAASKSPAVRTAASTSAGDPAGAKVFKKCKACHKVDDSGKNGIGPNLFGVVGRAVASVEGFKYSEAMAALGGTWDEKRLDAFLAAPKKVVPGNKMAFAGLKKAEDRAAVIAYIIAQSGGVADAAAAEGAEPAATNASAEEAAALEEALAGFSNPPARSAEEIAAARERAAAIQAEVDAGMDYERARYHPIHFPPAINEASNEECLVCHQEILEYKPLEASPAGVPASETLAWYQTLDTYEGAQESFHYRHLESDFAKQVMNLECTFCHKGNDPREESPDMVPTRAAGTAPDVPEFTNRKMVNPSETCLLCHGAMPDPENIMGLSGPWSEVRHDFEDEENINGCLACHGEFGFRTNRHNVTYLNALNIEKLAREKSDTCYGCHGGRQWYQISYPYPRHPWPDMDTEVPEWAVDRPTSSKPEYQLPEKAQ</sequence>
<dbReference type="SUPFAM" id="SSF48695">
    <property type="entry name" value="Multiheme cytochromes"/>
    <property type="match status" value="1"/>
</dbReference>
<evidence type="ECO:0000259" key="13">
    <source>
        <dbReference type="PROSITE" id="PS51007"/>
    </source>
</evidence>
<dbReference type="PROSITE" id="PS51007">
    <property type="entry name" value="CYTC"/>
    <property type="match status" value="1"/>
</dbReference>
<dbReference type="GO" id="GO:0005886">
    <property type="term" value="C:plasma membrane"/>
    <property type="evidence" value="ECO:0007669"/>
    <property type="project" value="UniProtKB-SubCell"/>
</dbReference>
<keyword evidence="6 11" id="KW-0479">Metal-binding</keyword>
<evidence type="ECO:0000256" key="3">
    <source>
        <dbReference type="ARBA" id="ARBA00022475"/>
    </source>
</evidence>
<dbReference type="InterPro" id="IPR002327">
    <property type="entry name" value="Cyt_c_1A/1B"/>
</dbReference>
<evidence type="ECO:0000256" key="7">
    <source>
        <dbReference type="ARBA" id="ARBA00022982"/>
    </source>
</evidence>
<keyword evidence="3" id="KW-1003">Cell membrane</keyword>
<comment type="subcellular location">
    <subcellularLocation>
        <location evidence="1">Cell membrane</location>
        <topology evidence="1">Single-pass membrane protein</topology>
    </subcellularLocation>
</comment>
<evidence type="ECO:0000256" key="11">
    <source>
        <dbReference type="PROSITE-ProRule" id="PRU00433"/>
    </source>
</evidence>
<evidence type="ECO:0000256" key="12">
    <source>
        <dbReference type="SAM" id="MobiDB-lite"/>
    </source>
</evidence>
<dbReference type="Proteomes" id="UP000236742">
    <property type="component" value="Unassembled WGS sequence"/>
</dbReference>
<keyword evidence="5" id="KW-0812">Transmembrane</keyword>
<keyword evidence="7" id="KW-0249">Electron transport</keyword>
<keyword evidence="2" id="KW-0813">Transport</keyword>
<feature type="domain" description="Cytochrome c" evidence="13">
    <location>
        <begin position="82"/>
        <end position="182"/>
    </location>
</feature>
<dbReference type="GO" id="GO:0020037">
    <property type="term" value="F:heme binding"/>
    <property type="evidence" value="ECO:0007669"/>
    <property type="project" value="InterPro"/>
</dbReference>
<dbReference type="Gene3D" id="1.10.760.10">
    <property type="entry name" value="Cytochrome c-like domain"/>
    <property type="match status" value="1"/>
</dbReference>
<protein>
    <submittedName>
        <fullName evidence="14">Cytochrome c2</fullName>
    </submittedName>
</protein>
<reference evidence="14 15" key="1">
    <citation type="submission" date="2016-10" db="EMBL/GenBank/DDBJ databases">
        <authorList>
            <person name="de Groot N.N."/>
        </authorList>
    </citation>
    <scope>NUCLEOTIDE SEQUENCE [LARGE SCALE GENOMIC DNA]</scope>
    <source>
        <strain evidence="14 15">DSM 23413</strain>
    </source>
</reference>
<proteinExistence type="predicted"/>
<feature type="region of interest" description="Disordered" evidence="12">
    <location>
        <begin position="40"/>
        <end position="70"/>
    </location>
</feature>
<organism evidence="14 15">
    <name type="scientific">Jhaorihella thermophila</name>
    <dbReference type="NCBI Taxonomy" id="488547"/>
    <lineage>
        <taxon>Bacteria</taxon>
        <taxon>Pseudomonadati</taxon>
        <taxon>Pseudomonadota</taxon>
        <taxon>Alphaproteobacteria</taxon>
        <taxon>Rhodobacterales</taxon>
        <taxon>Paracoccaceae</taxon>
        <taxon>Jhaorihella</taxon>
    </lineage>
</organism>